<dbReference type="Pfam" id="PF12094">
    <property type="entry name" value="DUF3570"/>
    <property type="match status" value="2"/>
</dbReference>
<evidence type="ECO:0000313" key="2">
    <source>
        <dbReference type="Proteomes" id="UP000255508"/>
    </source>
</evidence>
<dbReference type="EMBL" id="QFXD01000299">
    <property type="protein sequence ID" value="RDH85597.1"/>
    <property type="molecule type" value="Genomic_DNA"/>
</dbReference>
<comment type="caution">
    <text evidence="1">The sequence shown here is derived from an EMBL/GenBank/DDBJ whole genome shotgun (WGS) entry which is preliminary data.</text>
</comment>
<dbReference type="AlphaFoldDB" id="A0A370DMQ5"/>
<evidence type="ECO:0008006" key="3">
    <source>
        <dbReference type="Google" id="ProtNLM"/>
    </source>
</evidence>
<dbReference type="SUPFAM" id="SSF56935">
    <property type="entry name" value="Porins"/>
    <property type="match status" value="1"/>
</dbReference>
<protein>
    <recommendedName>
        <fullName evidence="3">DUF3570 domain-containing protein</fullName>
    </recommendedName>
</protein>
<dbReference type="InterPro" id="IPR021953">
    <property type="entry name" value="DUF3570"/>
</dbReference>
<evidence type="ECO:0000313" key="1">
    <source>
        <dbReference type="EMBL" id="RDH85597.1"/>
    </source>
</evidence>
<dbReference type="Proteomes" id="UP000255508">
    <property type="component" value="Unassembled WGS sequence"/>
</dbReference>
<proteinExistence type="predicted"/>
<sequence length="401" mass="45175">MSIRHERQHAVPKVVREAAVAVTEIKQTNRLLLIGSFAVALPVLAAQLPEERADAMYHLYDGGGVTVSGPSILVRKQFGESISASANYYVDAISSASIDVVTTASPYTENRTETSASVDYLYGDSQMNLGYTSSEESDYSADTVHFSIGQDLLGDLTNVTLGYSRGSDEVRRNGDADFSDEVTRNSFSLALNQVVTANTLFALSWETIADEGFLNNPYRSVRYLDASSPTGYSFESEVYPRTRTSNALSARLRYHLPYRAAISGEYRYFSDTWGITAHNTELGYTHPLGDKWTFDLSYRYYTQNAADFYSDLFPRVQSQNYLARDKELSSYSSHSVGFGMSYKLQRENWKLLDSASLNLAYNYLYFNYRDFRDISQSEAVGQEPLYELSANVMRLYLSVYY</sequence>
<reference evidence="1 2" key="1">
    <citation type="journal article" date="2018" name="ISME J.">
        <title>Endosymbiont genomes yield clues of tubeworm success.</title>
        <authorList>
            <person name="Li Y."/>
            <person name="Liles M.R."/>
            <person name="Halanych K.M."/>
        </authorList>
    </citation>
    <scope>NUCLEOTIDE SEQUENCE [LARGE SCALE GENOMIC DNA]</scope>
    <source>
        <strain evidence="1">A1422</strain>
    </source>
</reference>
<gene>
    <name evidence="1" type="ORF">DIZ79_16695</name>
</gene>
<organism evidence="1 2">
    <name type="scientific">endosymbiont of Lamellibrachia luymesi</name>
    <dbReference type="NCBI Taxonomy" id="2200907"/>
    <lineage>
        <taxon>Bacteria</taxon>
        <taxon>Pseudomonadati</taxon>
        <taxon>Pseudomonadota</taxon>
        <taxon>Gammaproteobacteria</taxon>
        <taxon>sulfur-oxidizing symbionts</taxon>
    </lineage>
</organism>
<accession>A0A370DMQ5</accession>
<name>A0A370DMQ5_9GAMM</name>